<evidence type="ECO:0000256" key="1">
    <source>
        <dbReference type="ARBA" id="ARBA00000085"/>
    </source>
</evidence>
<dbReference type="Gene3D" id="3.30.565.10">
    <property type="entry name" value="Histidine kinase-like ATPase, C-terminal domain"/>
    <property type="match status" value="1"/>
</dbReference>
<dbReference type="PANTHER" id="PTHR43065">
    <property type="entry name" value="SENSOR HISTIDINE KINASE"/>
    <property type="match status" value="1"/>
</dbReference>
<dbReference type="NCBIfam" id="TIGR00229">
    <property type="entry name" value="sensory_box"/>
    <property type="match status" value="2"/>
</dbReference>
<dbReference type="Pfam" id="PF08447">
    <property type="entry name" value="PAS_3"/>
    <property type="match status" value="1"/>
</dbReference>
<dbReference type="Gene3D" id="1.10.287.130">
    <property type="match status" value="1"/>
</dbReference>
<dbReference type="CDD" id="cd16919">
    <property type="entry name" value="HATPase_CckA-like"/>
    <property type="match status" value="1"/>
</dbReference>
<evidence type="ECO:0000259" key="8">
    <source>
        <dbReference type="PROSITE" id="PS50113"/>
    </source>
</evidence>
<evidence type="ECO:0000256" key="3">
    <source>
        <dbReference type="ARBA" id="ARBA00022553"/>
    </source>
</evidence>
<dbReference type="Proteomes" id="UP000274097">
    <property type="component" value="Unassembled WGS sequence"/>
</dbReference>
<dbReference type="InterPro" id="IPR001610">
    <property type="entry name" value="PAC"/>
</dbReference>
<dbReference type="InterPro" id="IPR035965">
    <property type="entry name" value="PAS-like_dom_sf"/>
</dbReference>
<dbReference type="OrthoDB" id="9796100at2"/>
<keyword evidence="3 4" id="KW-0597">Phosphoprotein</keyword>
<dbReference type="Pfam" id="PF00072">
    <property type="entry name" value="Response_reg"/>
    <property type="match status" value="1"/>
</dbReference>
<dbReference type="AlphaFoldDB" id="A0A3A9JP79"/>
<dbReference type="PROSITE" id="PS50109">
    <property type="entry name" value="HIS_KIN"/>
    <property type="match status" value="1"/>
</dbReference>
<evidence type="ECO:0000259" key="7">
    <source>
        <dbReference type="PROSITE" id="PS50112"/>
    </source>
</evidence>
<evidence type="ECO:0000256" key="4">
    <source>
        <dbReference type="PROSITE-ProRule" id="PRU00169"/>
    </source>
</evidence>
<dbReference type="Gene3D" id="3.40.50.2300">
    <property type="match status" value="1"/>
</dbReference>
<dbReference type="PROSITE" id="PS50113">
    <property type="entry name" value="PAC"/>
    <property type="match status" value="1"/>
</dbReference>
<dbReference type="PANTHER" id="PTHR43065:SF42">
    <property type="entry name" value="TWO-COMPONENT SENSOR PPRA"/>
    <property type="match status" value="1"/>
</dbReference>
<dbReference type="InterPro" id="IPR013655">
    <property type="entry name" value="PAS_fold_3"/>
</dbReference>
<dbReference type="InterPro" id="IPR036097">
    <property type="entry name" value="HisK_dim/P_sf"/>
</dbReference>
<dbReference type="InterPro" id="IPR003661">
    <property type="entry name" value="HisK_dim/P_dom"/>
</dbReference>
<sequence>MVARVEAEAAEWLFLAGGGEVARLISAFDWSATPLGPMSGWSSTLKSTIGLILRSPVPIVTLWGEDGVMIYNDAYSGFAGGRHPRLLGSKVREGWHEISDFNDHVMKVGLAGGTLAYRDQELTLERDGQPEPVWMNLDYSPITDESGRPVGVIAIVVETTAKVRAEQTLRVTAGALAELNATLEQQVEDRTRDRDRMWRLSTDIMLVADFDARIAAVNPAWTTALGWAPEDLLGTDFMTLVHPEDVAATVAEVGKLAEGITTLRFQNRYRSSDGRYRWFSWTAVPDERFIHAVGRDIHAEKEQAEALRRAEEALRQSQKMEAVGQLTGGIAHDFNNLLAGITGSLELLSVRIAQGRLADLNRYIATAQGAAGRAAALTHRLLAFARRQTLDPRPTNVNRLIAGMEELIRRTVGPATKVEVVGAAGLWTTSVDSNQLESALLNLCINARDAMPDGGRITIETSNRWLDERMARERDMQPGQFLSLCVTDTGTGMTPEVAERAFDPFFTTKPIGQGTGLGLSMVYGFVRQSGGQVRIYSEAGMGTTICLYLPRHYGEEADVETVAAPPAVGRAEQDEAVLVVDDEPTVRMLVTEVLEDLGYTAIEAGDGAAGLQVLHSDRRVDLLVTDVGLPGGMNGRQLADAGRAIRPGLQVLFITGYAENAVLSHGHLEPGMQVLTKPFSMEVLTSRIRTMIKGG</sequence>
<dbReference type="Gene3D" id="3.30.450.20">
    <property type="entry name" value="PAS domain"/>
    <property type="match status" value="2"/>
</dbReference>
<keyword evidence="9" id="KW-0418">Kinase</keyword>
<dbReference type="PRINTS" id="PR00344">
    <property type="entry name" value="BCTRLSENSOR"/>
</dbReference>
<dbReference type="PROSITE" id="PS50112">
    <property type="entry name" value="PAS"/>
    <property type="match status" value="1"/>
</dbReference>
<dbReference type="RefSeq" id="WP_120636883.1">
    <property type="nucleotide sequence ID" value="NZ_RAQU01000012.1"/>
</dbReference>
<evidence type="ECO:0000259" key="6">
    <source>
        <dbReference type="PROSITE" id="PS50110"/>
    </source>
</evidence>
<feature type="domain" description="Histidine kinase" evidence="5">
    <location>
        <begin position="329"/>
        <end position="553"/>
    </location>
</feature>
<dbReference type="Proteomes" id="UP000278036">
    <property type="component" value="Unassembled WGS sequence"/>
</dbReference>
<dbReference type="SMART" id="SM00387">
    <property type="entry name" value="HATPase_c"/>
    <property type="match status" value="1"/>
</dbReference>
<dbReference type="InterPro" id="IPR036890">
    <property type="entry name" value="HATPase_C_sf"/>
</dbReference>
<dbReference type="SMART" id="SM00388">
    <property type="entry name" value="HisKA"/>
    <property type="match status" value="1"/>
</dbReference>
<protein>
    <recommendedName>
        <fullName evidence="2">histidine kinase</fullName>
        <ecNumber evidence="2">2.7.13.3</ecNumber>
    </recommendedName>
</protein>
<dbReference type="InterPro" id="IPR013656">
    <property type="entry name" value="PAS_4"/>
</dbReference>
<evidence type="ECO:0000313" key="10">
    <source>
        <dbReference type="EMBL" id="RMI25086.1"/>
    </source>
</evidence>
<evidence type="ECO:0000313" key="12">
    <source>
        <dbReference type="Proteomes" id="UP000278036"/>
    </source>
</evidence>
<dbReference type="InterPro" id="IPR005467">
    <property type="entry name" value="His_kinase_dom"/>
</dbReference>
<dbReference type="EC" id="2.7.13.3" evidence="2"/>
<evidence type="ECO:0000259" key="5">
    <source>
        <dbReference type="PROSITE" id="PS50109"/>
    </source>
</evidence>
<evidence type="ECO:0000256" key="2">
    <source>
        <dbReference type="ARBA" id="ARBA00012438"/>
    </source>
</evidence>
<dbReference type="SUPFAM" id="SSF52172">
    <property type="entry name" value="CheY-like"/>
    <property type="match status" value="1"/>
</dbReference>
<organism evidence="9 12">
    <name type="scientific">Teichococcus wenyumeiae</name>
    <dbReference type="NCBI Taxonomy" id="2478470"/>
    <lineage>
        <taxon>Bacteria</taxon>
        <taxon>Pseudomonadati</taxon>
        <taxon>Pseudomonadota</taxon>
        <taxon>Alphaproteobacteria</taxon>
        <taxon>Acetobacterales</taxon>
        <taxon>Roseomonadaceae</taxon>
        <taxon>Roseomonas</taxon>
    </lineage>
</organism>
<dbReference type="EMBL" id="RFLX01000006">
    <property type="protein sequence ID" value="RMI25086.1"/>
    <property type="molecule type" value="Genomic_DNA"/>
</dbReference>
<dbReference type="InterPro" id="IPR004358">
    <property type="entry name" value="Sig_transdc_His_kin-like_C"/>
</dbReference>
<feature type="domain" description="PAC" evidence="8">
    <location>
        <begin position="118"/>
        <end position="171"/>
    </location>
</feature>
<evidence type="ECO:0000313" key="9">
    <source>
        <dbReference type="EMBL" id="RKK05634.1"/>
    </source>
</evidence>
<feature type="domain" description="PAS" evidence="7">
    <location>
        <begin position="205"/>
        <end position="245"/>
    </location>
</feature>
<dbReference type="PROSITE" id="PS50110">
    <property type="entry name" value="RESPONSE_REGULATORY"/>
    <property type="match status" value="1"/>
</dbReference>
<dbReference type="InParanoid" id="A0A3A9JP79"/>
<dbReference type="SMART" id="SM00448">
    <property type="entry name" value="REC"/>
    <property type="match status" value="1"/>
</dbReference>
<name>A0A3A9JP79_9PROT</name>
<dbReference type="SUPFAM" id="SSF55785">
    <property type="entry name" value="PYP-like sensor domain (PAS domain)"/>
    <property type="match status" value="2"/>
</dbReference>
<dbReference type="Pfam" id="PF00512">
    <property type="entry name" value="HisKA"/>
    <property type="match status" value="1"/>
</dbReference>
<dbReference type="GO" id="GO:0000155">
    <property type="term" value="F:phosphorelay sensor kinase activity"/>
    <property type="evidence" value="ECO:0007669"/>
    <property type="project" value="InterPro"/>
</dbReference>
<dbReference type="InterPro" id="IPR000700">
    <property type="entry name" value="PAS-assoc_C"/>
</dbReference>
<dbReference type="SUPFAM" id="SSF47384">
    <property type="entry name" value="Homodimeric domain of signal transducing histidine kinase"/>
    <property type="match status" value="1"/>
</dbReference>
<feature type="domain" description="Response regulatory" evidence="6">
    <location>
        <begin position="576"/>
        <end position="692"/>
    </location>
</feature>
<dbReference type="CDD" id="cd00082">
    <property type="entry name" value="HisKA"/>
    <property type="match status" value="1"/>
</dbReference>
<dbReference type="EMBL" id="RAQU01000012">
    <property type="protein sequence ID" value="RKK05634.1"/>
    <property type="molecule type" value="Genomic_DNA"/>
</dbReference>
<keyword evidence="11" id="KW-1185">Reference proteome</keyword>
<dbReference type="InterPro" id="IPR001789">
    <property type="entry name" value="Sig_transdc_resp-reg_receiver"/>
</dbReference>
<gene>
    <name evidence="9" type="ORF">D6Z83_03180</name>
    <name evidence="10" type="ORF">EBE87_10770</name>
</gene>
<accession>A0A3A9JP79</accession>
<dbReference type="InterPro" id="IPR003594">
    <property type="entry name" value="HATPase_dom"/>
</dbReference>
<dbReference type="CDD" id="cd18161">
    <property type="entry name" value="REC_hyHK_blue-like"/>
    <property type="match status" value="1"/>
</dbReference>
<dbReference type="Pfam" id="PF08448">
    <property type="entry name" value="PAS_4"/>
    <property type="match status" value="1"/>
</dbReference>
<feature type="modified residue" description="4-aspartylphosphate" evidence="4">
    <location>
        <position position="626"/>
    </location>
</feature>
<evidence type="ECO:0000313" key="11">
    <source>
        <dbReference type="Proteomes" id="UP000274097"/>
    </source>
</evidence>
<comment type="catalytic activity">
    <reaction evidence="1">
        <text>ATP + protein L-histidine = ADP + protein N-phospho-L-histidine.</text>
        <dbReference type="EC" id="2.7.13.3"/>
    </reaction>
</comment>
<dbReference type="SUPFAM" id="SSF55874">
    <property type="entry name" value="ATPase domain of HSP90 chaperone/DNA topoisomerase II/histidine kinase"/>
    <property type="match status" value="1"/>
</dbReference>
<comment type="caution">
    <text evidence="9">The sequence shown here is derived from an EMBL/GenBank/DDBJ whole genome shotgun (WGS) entry which is preliminary data.</text>
</comment>
<keyword evidence="9" id="KW-0808">Transferase</keyword>
<dbReference type="CDD" id="cd00130">
    <property type="entry name" value="PAS"/>
    <property type="match status" value="1"/>
</dbReference>
<proteinExistence type="predicted"/>
<dbReference type="Pfam" id="PF02518">
    <property type="entry name" value="HATPase_c"/>
    <property type="match status" value="1"/>
</dbReference>
<dbReference type="InterPro" id="IPR000014">
    <property type="entry name" value="PAS"/>
</dbReference>
<dbReference type="SMART" id="SM00086">
    <property type="entry name" value="PAC"/>
    <property type="match status" value="2"/>
</dbReference>
<dbReference type="InterPro" id="IPR011006">
    <property type="entry name" value="CheY-like_superfamily"/>
</dbReference>
<reference evidence="9 12" key="1">
    <citation type="submission" date="2018-09" db="EMBL/GenBank/DDBJ databases">
        <title>Roseomonas sp. nov., isolated from feces of Tibetan antelopes in the Qinghai-Tibet plateau, China.</title>
        <authorList>
            <person name="Tian Z."/>
        </authorList>
    </citation>
    <scope>NUCLEOTIDE SEQUENCE [LARGE SCALE GENOMIC DNA]</scope>
    <source>
        <strain evidence="10 11">Z23</strain>
        <strain evidence="9 12">Z24</strain>
    </source>
</reference>
<dbReference type="SMART" id="SM00091">
    <property type="entry name" value="PAS"/>
    <property type="match status" value="1"/>
</dbReference>